<dbReference type="EMBL" id="CP114014">
    <property type="protein sequence ID" value="XAY04718.1"/>
    <property type="molecule type" value="Genomic_DNA"/>
</dbReference>
<dbReference type="Gene3D" id="3.40.50.1580">
    <property type="entry name" value="Nucleoside phosphorylase domain"/>
    <property type="match status" value="1"/>
</dbReference>
<keyword evidence="6" id="KW-0328">Glycosyltransferase</keyword>
<dbReference type="InterPro" id="IPR035994">
    <property type="entry name" value="Nucleoside_phosphorylase_sf"/>
</dbReference>
<dbReference type="RefSeq" id="WP_354701245.1">
    <property type="nucleotide sequence ID" value="NZ_CP114014.1"/>
</dbReference>
<dbReference type="PANTHER" id="PTHR43691:SF11">
    <property type="entry name" value="FI09636P-RELATED"/>
    <property type="match status" value="1"/>
</dbReference>
<proteinExistence type="predicted"/>
<dbReference type="EC" id="2.4.2.3" evidence="1"/>
<feature type="domain" description="Nucleoside phosphorylase" evidence="5">
    <location>
        <begin position="17"/>
        <end position="226"/>
    </location>
</feature>
<evidence type="ECO:0000256" key="2">
    <source>
        <dbReference type="ARBA" id="ARBA00021980"/>
    </source>
</evidence>
<accession>A0AAU7ASS9</accession>
<dbReference type="PANTHER" id="PTHR43691">
    <property type="entry name" value="URIDINE PHOSPHORYLASE"/>
    <property type="match status" value="1"/>
</dbReference>
<evidence type="ECO:0000256" key="3">
    <source>
        <dbReference type="ARBA" id="ARBA00048447"/>
    </source>
</evidence>
<comment type="catalytic activity">
    <reaction evidence="3">
        <text>uridine + phosphate = alpha-D-ribose 1-phosphate + uracil</text>
        <dbReference type="Rhea" id="RHEA:24388"/>
        <dbReference type="ChEBI" id="CHEBI:16704"/>
        <dbReference type="ChEBI" id="CHEBI:17568"/>
        <dbReference type="ChEBI" id="CHEBI:43474"/>
        <dbReference type="ChEBI" id="CHEBI:57720"/>
        <dbReference type="EC" id="2.4.2.3"/>
    </reaction>
</comment>
<keyword evidence="6" id="KW-0808">Transferase</keyword>
<organism evidence="6">
    <name type="scientific">Paraconexibacter sp. AEG42_29</name>
    <dbReference type="NCBI Taxonomy" id="2997339"/>
    <lineage>
        <taxon>Bacteria</taxon>
        <taxon>Bacillati</taxon>
        <taxon>Actinomycetota</taxon>
        <taxon>Thermoleophilia</taxon>
        <taxon>Solirubrobacterales</taxon>
        <taxon>Paraconexibacteraceae</taxon>
        <taxon>Paraconexibacter</taxon>
    </lineage>
</organism>
<evidence type="ECO:0000256" key="1">
    <source>
        <dbReference type="ARBA" id="ARBA00011888"/>
    </source>
</evidence>
<dbReference type="SUPFAM" id="SSF53167">
    <property type="entry name" value="Purine and uridine phosphorylases"/>
    <property type="match status" value="1"/>
</dbReference>
<feature type="region of interest" description="Disordered" evidence="4">
    <location>
        <begin position="234"/>
        <end position="257"/>
    </location>
</feature>
<name>A0AAU7ASS9_9ACTN</name>
<dbReference type="GO" id="GO:0005829">
    <property type="term" value="C:cytosol"/>
    <property type="evidence" value="ECO:0007669"/>
    <property type="project" value="TreeGrafter"/>
</dbReference>
<sequence>MPAQVNVLRPTNALAERALLCGDPARCLGLATALLDRPLMFNHARGLWGYTGTAADGAPLTIQATGLGAASAAIVTDELFRLGLRTAIRVGTARALPVGGDDALTAGDALVVTGALAGDGPSRALGAGDVVRPDPRLAAALAADAPTAGLVATSDLLQAPATTSAADGSLALAADLQTATVLQVAALHGLPAAAILVVTGAVAGGDGGLDDDALLAAVRRAAAVAALAFGIPARTAPPLPPPREDERPADSGARVTA</sequence>
<evidence type="ECO:0000256" key="4">
    <source>
        <dbReference type="SAM" id="MobiDB-lite"/>
    </source>
</evidence>
<reference evidence="6" key="1">
    <citation type="submission" date="2022-12" db="EMBL/GenBank/DDBJ databases">
        <title>Paraconexibacter alkalitolerans sp. nov. and Baekduia alba sp. nov., isolated from soil and emended description of the genera Paraconexibacter (Chun et al., 2020) and Baekduia (An et al., 2020).</title>
        <authorList>
            <person name="Vieira S."/>
            <person name="Huber K.J."/>
            <person name="Geppert A."/>
            <person name="Wolf J."/>
            <person name="Neumann-Schaal M."/>
            <person name="Muesken M."/>
            <person name="Overmann J."/>
        </authorList>
    </citation>
    <scope>NUCLEOTIDE SEQUENCE</scope>
    <source>
        <strain evidence="6">AEG42_29</strain>
    </source>
</reference>
<dbReference type="GO" id="GO:0009116">
    <property type="term" value="P:nucleoside metabolic process"/>
    <property type="evidence" value="ECO:0007669"/>
    <property type="project" value="InterPro"/>
</dbReference>
<protein>
    <recommendedName>
        <fullName evidence="2">Uridine phosphorylase</fullName>
        <ecNumber evidence="1">2.4.2.3</ecNumber>
    </recommendedName>
</protein>
<dbReference type="Pfam" id="PF01048">
    <property type="entry name" value="PNP_UDP_1"/>
    <property type="match status" value="1"/>
</dbReference>
<dbReference type="AlphaFoldDB" id="A0AAU7ASS9"/>
<dbReference type="KEGG" id="parq:DSM112329_01554"/>
<evidence type="ECO:0000259" key="5">
    <source>
        <dbReference type="Pfam" id="PF01048"/>
    </source>
</evidence>
<gene>
    <name evidence="6" type="primary">deoD</name>
    <name evidence="6" type="ORF">DSM112329_01554</name>
</gene>
<dbReference type="GO" id="GO:0004850">
    <property type="term" value="F:uridine phosphorylase activity"/>
    <property type="evidence" value="ECO:0007669"/>
    <property type="project" value="UniProtKB-EC"/>
</dbReference>
<evidence type="ECO:0000313" key="6">
    <source>
        <dbReference type="EMBL" id="XAY04718.1"/>
    </source>
</evidence>
<dbReference type="InterPro" id="IPR000845">
    <property type="entry name" value="Nucleoside_phosphorylase_d"/>
</dbReference>